<protein>
    <submittedName>
        <fullName evidence="1">Uncharacterized protein</fullName>
    </submittedName>
</protein>
<evidence type="ECO:0000313" key="1">
    <source>
        <dbReference type="EMBL" id="KKN72305.1"/>
    </source>
</evidence>
<dbReference type="InterPro" id="IPR036207">
    <property type="entry name" value="B-form_Ocr"/>
</dbReference>
<name>A0A0F9STN1_9ZZZZ</name>
<gene>
    <name evidence="1" type="ORF">LCGC14_0412560</name>
</gene>
<reference evidence="1" key="1">
    <citation type="journal article" date="2015" name="Nature">
        <title>Complex archaea that bridge the gap between prokaryotes and eukaryotes.</title>
        <authorList>
            <person name="Spang A."/>
            <person name="Saw J.H."/>
            <person name="Jorgensen S.L."/>
            <person name="Zaremba-Niedzwiedzka K."/>
            <person name="Martijn J."/>
            <person name="Lind A.E."/>
            <person name="van Eijk R."/>
            <person name="Schleper C."/>
            <person name="Guy L."/>
            <person name="Ettema T.J."/>
        </authorList>
    </citation>
    <scope>NUCLEOTIDE SEQUENCE</scope>
</reference>
<proteinExistence type="predicted"/>
<dbReference type="SUPFAM" id="SSF101059">
    <property type="entry name" value="B-form DNA mimic Ocr"/>
    <property type="match status" value="1"/>
</dbReference>
<dbReference type="Gene3D" id="1.20.120.780">
    <property type="entry name" value="DNA mimic ocr"/>
    <property type="match status" value="1"/>
</dbReference>
<organism evidence="1">
    <name type="scientific">marine sediment metagenome</name>
    <dbReference type="NCBI Taxonomy" id="412755"/>
    <lineage>
        <taxon>unclassified sequences</taxon>
        <taxon>metagenomes</taxon>
        <taxon>ecological metagenomes</taxon>
    </lineage>
</organism>
<comment type="caution">
    <text evidence="1">The sequence shown here is derived from an EMBL/GenBank/DDBJ whole genome shotgun (WGS) entry which is preliminary data.</text>
</comment>
<dbReference type="AlphaFoldDB" id="A0A0F9STN1"/>
<sequence length="97" mass="10635">MKSDLQEILNDALDELKERMKDYPDEDADDVVSEIADSSVPVYYSDLLKLASGCNDLATAEPECGPAFDGKPTPVNIIAANVYEAVDQHLRNYLSAI</sequence>
<dbReference type="EMBL" id="LAZR01000365">
    <property type="protein sequence ID" value="KKN72305.1"/>
    <property type="molecule type" value="Genomic_DNA"/>
</dbReference>
<accession>A0A0F9STN1</accession>